<evidence type="ECO:0000313" key="2">
    <source>
        <dbReference type="EMBL" id="MBE0369568.1"/>
    </source>
</evidence>
<dbReference type="PANTHER" id="PTHR12935:SF0">
    <property type="entry name" value="GAMMA-GLUTAMYLCYCLOTRANSFERASE"/>
    <property type="match status" value="1"/>
</dbReference>
<dbReference type="Proteomes" id="UP000615755">
    <property type="component" value="Unassembled WGS sequence"/>
</dbReference>
<dbReference type="InterPro" id="IPR013024">
    <property type="entry name" value="GGCT-like"/>
</dbReference>
<dbReference type="SUPFAM" id="SSF110857">
    <property type="entry name" value="Gamma-glutamyl cyclotransferase-like"/>
    <property type="match status" value="1"/>
</dbReference>
<gene>
    <name evidence="2" type="ORF">PAUR_a4097</name>
</gene>
<dbReference type="InterPro" id="IPR036568">
    <property type="entry name" value="GGCT-like_sf"/>
</dbReference>
<comment type="caution">
    <text evidence="2">The sequence shown here is derived from an EMBL/GenBank/DDBJ whole genome shotgun (WGS) entry which is preliminary data.</text>
</comment>
<dbReference type="InterPro" id="IPR017939">
    <property type="entry name" value="G-Glutamylcylcotransferase"/>
</dbReference>
<accession>A0ABR9EF09</accession>
<proteinExistence type="predicted"/>
<dbReference type="PANTHER" id="PTHR12935">
    <property type="entry name" value="GAMMA-GLUTAMYLCYCLOTRANSFERASE"/>
    <property type="match status" value="1"/>
</dbReference>
<dbReference type="Gene3D" id="3.10.490.10">
    <property type="entry name" value="Gamma-glutamyl cyclotransferase-like"/>
    <property type="match status" value="1"/>
</dbReference>
<name>A0ABR9EF09_9GAMM</name>
<organism evidence="2 3">
    <name type="scientific">Pseudoalteromonas aurantia 208</name>
    <dbReference type="NCBI Taxonomy" id="1314867"/>
    <lineage>
        <taxon>Bacteria</taxon>
        <taxon>Pseudomonadati</taxon>
        <taxon>Pseudomonadota</taxon>
        <taxon>Gammaproteobacteria</taxon>
        <taxon>Alteromonadales</taxon>
        <taxon>Pseudoalteromonadaceae</taxon>
        <taxon>Pseudoalteromonas</taxon>
    </lineage>
</organism>
<keyword evidence="1" id="KW-0456">Lyase</keyword>
<evidence type="ECO:0000313" key="3">
    <source>
        <dbReference type="Proteomes" id="UP000615755"/>
    </source>
</evidence>
<keyword evidence="3" id="KW-1185">Reference proteome</keyword>
<evidence type="ECO:0008006" key="4">
    <source>
        <dbReference type="Google" id="ProtNLM"/>
    </source>
</evidence>
<dbReference type="RefSeq" id="WP_192508790.1">
    <property type="nucleotide sequence ID" value="NZ_AQGV01000013.1"/>
</dbReference>
<protein>
    <recommendedName>
        <fullName evidence="4">Gamma-glutamylcyclotransferase</fullName>
    </recommendedName>
</protein>
<dbReference type="Pfam" id="PF13772">
    <property type="entry name" value="AIG2_2"/>
    <property type="match status" value="1"/>
</dbReference>
<sequence>MKIATYYNFAFGSNMSSKRLLARLPQAKKVGVAQLYGFELNFSMLSTDGSAKCNIHRTHSEHSVVFGVLYALNAQEQLLLDNIEGTRYDRTEILVQLISGEQVSAYCYIANTFIADQLPFDWYVQHVYAGALEHGFPLPYLECIQQQRSVVDVQKCRSANELSIYKNKEVKNNETF</sequence>
<reference evidence="2 3" key="1">
    <citation type="submission" date="2015-03" db="EMBL/GenBank/DDBJ databases">
        <title>Genome sequence of Pseudoalteromonas aurantia.</title>
        <authorList>
            <person name="Xie B.-B."/>
            <person name="Rong J.-C."/>
            <person name="Qin Q.-L."/>
            <person name="Zhang Y.-Z."/>
        </authorList>
    </citation>
    <scope>NUCLEOTIDE SEQUENCE [LARGE SCALE GENOMIC DNA]</scope>
    <source>
        <strain evidence="2 3">208</strain>
    </source>
</reference>
<dbReference type="EMBL" id="AQGV01000013">
    <property type="protein sequence ID" value="MBE0369568.1"/>
    <property type="molecule type" value="Genomic_DNA"/>
</dbReference>
<dbReference type="CDD" id="cd06661">
    <property type="entry name" value="GGCT_like"/>
    <property type="match status" value="1"/>
</dbReference>
<evidence type="ECO:0000256" key="1">
    <source>
        <dbReference type="ARBA" id="ARBA00023239"/>
    </source>
</evidence>